<evidence type="ECO:0000313" key="4">
    <source>
        <dbReference type="EMBL" id="GGE01976.1"/>
    </source>
</evidence>
<name>A0ABQ1SBM7_9SPHN</name>
<dbReference type="Pfam" id="PF17289">
    <property type="entry name" value="Terminase_6C"/>
    <property type="match status" value="1"/>
</dbReference>
<accession>A0ABQ1SBM7</accession>
<evidence type="ECO:0000313" key="5">
    <source>
        <dbReference type="Proteomes" id="UP000619041"/>
    </source>
</evidence>
<keyword evidence="5" id="KW-1185">Reference proteome</keyword>
<dbReference type="EMBL" id="BMKL01000001">
    <property type="protein sequence ID" value="GGE01976.1"/>
    <property type="molecule type" value="Genomic_DNA"/>
</dbReference>
<dbReference type="InterPro" id="IPR027417">
    <property type="entry name" value="P-loop_NTPase"/>
</dbReference>
<dbReference type="Gene3D" id="3.40.50.300">
    <property type="entry name" value="P-loop containing nucleotide triphosphate hydrolases"/>
    <property type="match status" value="1"/>
</dbReference>
<dbReference type="Proteomes" id="UP000619041">
    <property type="component" value="Unassembled WGS sequence"/>
</dbReference>
<protein>
    <submittedName>
        <fullName evidence="4">Large terminase</fullName>
    </submittedName>
</protein>
<sequence>MGRTKREPSRGAWLRRPGPQADAEREELARQLAPHELAALGSYYWEGWARDAQLPPREAWRTWLICAGRGFGKTRAGAEWVRDVARNDGNARIALVGASLNEVRNVMVEGDSGVLAAAPGALAPVFEPSLRKLTWENGAIAWLYSAGEPESLRGPQHSHAWCDEIAKWDNANERAMAAWNNLQLTMRLGDVPRVLATTTPRLAPLMHRLMLEAKRGKVVVARGRTTDNSDVLPADYLASMIEQFAGSGFGRQELDGELVEDVEGALWTRALLERCREVMPRCQRLRTVVAVDPPAGERGDACGIVVAALLEDGNAVVLADASIEKASPERWARAVAGAARDWGADRVVAEANQGGAMVKAVLHAADHALPVTLVHASKGKAARAEPVAALYESGRVRHAGMFAILEDQMCGLMAAGRYEGPGRSPDRADALVWALSELMLGRKAGPRVRGL</sequence>
<evidence type="ECO:0000256" key="1">
    <source>
        <dbReference type="ARBA" id="ARBA00022612"/>
    </source>
</evidence>
<keyword evidence="1" id="KW-1188">Viral release from host cell</keyword>
<dbReference type="RefSeq" id="WP_188645182.1">
    <property type="nucleotide sequence ID" value="NZ_BMKL01000001.1"/>
</dbReference>
<comment type="caution">
    <text evidence="4">The sequence shown here is derived from an EMBL/GenBank/DDBJ whole genome shotgun (WGS) entry which is preliminary data.</text>
</comment>
<feature type="region of interest" description="Disordered" evidence="2">
    <location>
        <begin position="1"/>
        <end position="21"/>
    </location>
</feature>
<gene>
    <name evidence="4" type="ORF">GCM10011515_22070</name>
</gene>
<dbReference type="Pfam" id="PF03237">
    <property type="entry name" value="Terminase_6N"/>
    <property type="match status" value="1"/>
</dbReference>
<reference evidence="5" key="1">
    <citation type="journal article" date="2019" name="Int. J. Syst. Evol. Microbiol.">
        <title>The Global Catalogue of Microorganisms (GCM) 10K type strain sequencing project: providing services to taxonomists for standard genome sequencing and annotation.</title>
        <authorList>
            <consortium name="The Broad Institute Genomics Platform"/>
            <consortium name="The Broad Institute Genome Sequencing Center for Infectious Disease"/>
            <person name="Wu L."/>
            <person name="Ma J."/>
        </authorList>
    </citation>
    <scope>NUCLEOTIDE SEQUENCE [LARGE SCALE GENOMIC DNA]</scope>
    <source>
        <strain evidence="5">CGMCC 1.15959</strain>
    </source>
</reference>
<organism evidence="4 5">
    <name type="scientific">Tsuneonella deserti</name>
    <dbReference type="NCBI Taxonomy" id="2035528"/>
    <lineage>
        <taxon>Bacteria</taxon>
        <taxon>Pseudomonadati</taxon>
        <taxon>Pseudomonadota</taxon>
        <taxon>Alphaproteobacteria</taxon>
        <taxon>Sphingomonadales</taxon>
        <taxon>Erythrobacteraceae</taxon>
        <taxon>Tsuneonella</taxon>
    </lineage>
</organism>
<proteinExistence type="predicted"/>
<evidence type="ECO:0000259" key="3">
    <source>
        <dbReference type="Pfam" id="PF17289"/>
    </source>
</evidence>
<evidence type="ECO:0000256" key="2">
    <source>
        <dbReference type="SAM" id="MobiDB-lite"/>
    </source>
</evidence>
<dbReference type="InterPro" id="IPR035421">
    <property type="entry name" value="Terminase_6C"/>
</dbReference>
<dbReference type="Gene3D" id="3.30.420.240">
    <property type="match status" value="1"/>
</dbReference>
<feature type="domain" description="Terminase large subunit gp17-like C-terminal" evidence="3">
    <location>
        <begin position="290"/>
        <end position="437"/>
    </location>
</feature>